<evidence type="ECO:0000256" key="3">
    <source>
        <dbReference type="ARBA" id="ARBA00023012"/>
    </source>
</evidence>
<dbReference type="Gene3D" id="1.20.5.1930">
    <property type="match status" value="1"/>
</dbReference>
<feature type="transmembrane region" description="Helical" evidence="4">
    <location>
        <begin position="20"/>
        <end position="38"/>
    </location>
</feature>
<dbReference type="Gene3D" id="3.30.565.10">
    <property type="entry name" value="Histidine kinase-like ATPase, C-terminal domain"/>
    <property type="match status" value="1"/>
</dbReference>
<evidence type="ECO:0000313" key="6">
    <source>
        <dbReference type="EMBL" id="GII79237.1"/>
    </source>
</evidence>
<comment type="caution">
    <text evidence="6">The sequence shown here is derived from an EMBL/GenBank/DDBJ whole genome shotgun (WGS) entry which is preliminary data.</text>
</comment>
<dbReference type="Pfam" id="PF07730">
    <property type="entry name" value="HisKA_3"/>
    <property type="match status" value="1"/>
</dbReference>
<dbReference type="PANTHER" id="PTHR24421">
    <property type="entry name" value="NITRATE/NITRITE SENSOR PROTEIN NARX-RELATED"/>
    <property type="match status" value="1"/>
</dbReference>
<keyword evidence="7" id="KW-1185">Reference proteome</keyword>
<dbReference type="AlphaFoldDB" id="A0A919R8K1"/>
<reference evidence="6" key="1">
    <citation type="submission" date="2021-01" db="EMBL/GenBank/DDBJ databases">
        <title>Whole genome shotgun sequence of Sphaerisporangium rufum NBRC 109079.</title>
        <authorList>
            <person name="Komaki H."/>
            <person name="Tamura T."/>
        </authorList>
    </citation>
    <scope>NUCLEOTIDE SEQUENCE</scope>
    <source>
        <strain evidence="6">NBRC 109079</strain>
    </source>
</reference>
<dbReference type="RefSeq" id="WP_203989081.1">
    <property type="nucleotide sequence ID" value="NZ_BOOU01000055.1"/>
</dbReference>
<dbReference type="SUPFAM" id="SSF55874">
    <property type="entry name" value="ATPase domain of HSP90 chaperone/DNA topoisomerase II/histidine kinase"/>
    <property type="match status" value="1"/>
</dbReference>
<evidence type="ECO:0000259" key="5">
    <source>
        <dbReference type="Pfam" id="PF07730"/>
    </source>
</evidence>
<dbReference type="InterPro" id="IPR036890">
    <property type="entry name" value="HATPase_C_sf"/>
</dbReference>
<evidence type="ECO:0000256" key="2">
    <source>
        <dbReference type="ARBA" id="ARBA00022777"/>
    </source>
</evidence>
<sequence>MSRLAEILNFTGSDPRRTRWRRLLGLSVGLVYLVYPAGDLVSGAISGVKACWAAVALVAFVAAYVGTALSPRDFGEPGRWTHPLLGLLVLMALVFPLIFGGGWLALPIYATVVIGMALPTRAALPGVAGMAGVVLADGLSDGADSDTLLILVLQVVTVGVLFMSVRNTRVLVHRLQQAQGEVARLAAGEERLRISRDLHDLLGHSLSLIVLKSELAGRLAEQDPPRAVREIRDVEAVARQALGEVREAVTGYRQRGLAEELDGARTALCAAGVTAAVRTTGTPLPAELDGLFAWAVREGVTNVVRHAGAGRCDITITCTEEAATLDIEDDGHAAGPVEPGSGLCGLAERVDDAGGSMEARPGPSGGFRLRLRVPIPVPVPVVVPAETTRRST</sequence>
<feature type="transmembrane region" description="Helical" evidence="4">
    <location>
        <begin position="50"/>
        <end position="69"/>
    </location>
</feature>
<feature type="domain" description="Signal transduction histidine kinase subgroup 3 dimerisation and phosphoacceptor" evidence="5">
    <location>
        <begin position="190"/>
        <end position="256"/>
    </location>
</feature>
<dbReference type="EMBL" id="BOOU01000055">
    <property type="protein sequence ID" value="GII79237.1"/>
    <property type="molecule type" value="Genomic_DNA"/>
</dbReference>
<dbReference type="GO" id="GO:0046983">
    <property type="term" value="F:protein dimerization activity"/>
    <property type="evidence" value="ECO:0007669"/>
    <property type="project" value="InterPro"/>
</dbReference>
<keyword evidence="4" id="KW-0812">Transmembrane</keyword>
<feature type="transmembrane region" description="Helical" evidence="4">
    <location>
        <begin position="118"/>
        <end position="136"/>
    </location>
</feature>
<evidence type="ECO:0000256" key="1">
    <source>
        <dbReference type="ARBA" id="ARBA00022679"/>
    </source>
</evidence>
<dbReference type="GO" id="GO:0016020">
    <property type="term" value="C:membrane"/>
    <property type="evidence" value="ECO:0007669"/>
    <property type="project" value="InterPro"/>
</dbReference>
<keyword evidence="2 6" id="KW-0418">Kinase</keyword>
<dbReference type="GO" id="GO:0000155">
    <property type="term" value="F:phosphorelay sensor kinase activity"/>
    <property type="evidence" value="ECO:0007669"/>
    <property type="project" value="InterPro"/>
</dbReference>
<dbReference type="InterPro" id="IPR050482">
    <property type="entry name" value="Sensor_HK_TwoCompSys"/>
</dbReference>
<evidence type="ECO:0000256" key="4">
    <source>
        <dbReference type="SAM" id="Phobius"/>
    </source>
</evidence>
<feature type="transmembrane region" description="Helical" evidence="4">
    <location>
        <begin position="148"/>
        <end position="165"/>
    </location>
</feature>
<organism evidence="6 7">
    <name type="scientific">Sphaerisporangium rufum</name>
    <dbReference type="NCBI Taxonomy" id="1381558"/>
    <lineage>
        <taxon>Bacteria</taxon>
        <taxon>Bacillati</taxon>
        <taxon>Actinomycetota</taxon>
        <taxon>Actinomycetes</taxon>
        <taxon>Streptosporangiales</taxon>
        <taxon>Streptosporangiaceae</taxon>
        <taxon>Sphaerisporangium</taxon>
    </lineage>
</organism>
<gene>
    <name evidence="6" type="ORF">Sru01_42190</name>
</gene>
<dbReference type="InterPro" id="IPR011712">
    <property type="entry name" value="Sig_transdc_His_kin_sub3_dim/P"/>
</dbReference>
<protein>
    <submittedName>
        <fullName evidence="6">Two-component sensor histidine kinase</fullName>
    </submittedName>
</protein>
<dbReference type="CDD" id="cd16917">
    <property type="entry name" value="HATPase_UhpB-NarQ-NarX-like"/>
    <property type="match status" value="1"/>
</dbReference>
<feature type="transmembrane region" description="Helical" evidence="4">
    <location>
        <begin position="84"/>
        <end position="106"/>
    </location>
</feature>
<keyword evidence="1" id="KW-0808">Transferase</keyword>
<dbReference type="PANTHER" id="PTHR24421:SF63">
    <property type="entry name" value="SENSOR HISTIDINE KINASE DESK"/>
    <property type="match status" value="1"/>
</dbReference>
<dbReference type="Proteomes" id="UP000655287">
    <property type="component" value="Unassembled WGS sequence"/>
</dbReference>
<keyword evidence="4" id="KW-1133">Transmembrane helix</keyword>
<keyword evidence="3" id="KW-0902">Two-component regulatory system</keyword>
<keyword evidence="4" id="KW-0472">Membrane</keyword>
<name>A0A919R8K1_9ACTN</name>
<proteinExistence type="predicted"/>
<evidence type="ECO:0000313" key="7">
    <source>
        <dbReference type="Proteomes" id="UP000655287"/>
    </source>
</evidence>
<accession>A0A919R8K1</accession>